<dbReference type="EMBL" id="FNQH01000003">
    <property type="protein sequence ID" value="SEA46810.1"/>
    <property type="molecule type" value="Genomic_DNA"/>
</dbReference>
<evidence type="ECO:0000313" key="3">
    <source>
        <dbReference type="Proteomes" id="UP000199042"/>
    </source>
</evidence>
<dbReference type="Proteomes" id="UP000199042">
    <property type="component" value="Unassembled WGS sequence"/>
</dbReference>
<protein>
    <recommendedName>
        <fullName evidence="4">Lantibiotic ABC transporter permease</fullName>
    </recommendedName>
</protein>
<feature type="transmembrane region" description="Helical" evidence="1">
    <location>
        <begin position="190"/>
        <end position="208"/>
    </location>
</feature>
<dbReference type="PANTHER" id="PTHR33802:SF1">
    <property type="entry name" value="XK-RELATED PROTEIN"/>
    <property type="match status" value="1"/>
</dbReference>
<reference evidence="2 3" key="1">
    <citation type="submission" date="2016-10" db="EMBL/GenBank/DDBJ databases">
        <authorList>
            <person name="Varghese N."/>
            <person name="Submissions S."/>
        </authorList>
    </citation>
    <scope>NUCLEOTIDE SEQUENCE [LARGE SCALE GENOMIC DNA]</scope>
    <source>
        <strain evidence="2 3">DSM 14526</strain>
    </source>
</reference>
<dbReference type="AlphaFoldDB" id="A0AB38A062"/>
<feature type="transmembrane region" description="Helical" evidence="1">
    <location>
        <begin position="213"/>
        <end position="231"/>
    </location>
</feature>
<feature type="transmembrane region" description="Helical" evidence="1">
    <location>
        <begin position="96"/>
        <end position="112"/>
    </location>
</feature>
<organism evidence="2 3">
    <name type="scientific">Trichococcus collinsii</name>
    <dbReference type="NCBI Taxonomy" id="157076"/>
    <lineage>
        <taxon>Bacteria</taxon>
        <taxon>Bacillati</taxon>
        <taxon>Bacillota</taxon>
        <taxon>Bacilli</taxon>
        <taxon>Lactobacillales</taxon>
        <taxon>Carnobacteriaceae</taxon>
        <taxon>Trichococcus</taxon>
    </lineage>
</organism>
<keyword evidence="1" id="KW-1133">Transmembrane helix</keyword>
<gene>
    <name evidence="2" type="ORF">SAMN04488525_103161</name>
</gene>
<sequence length="273" mass="30224">METKLETKQLETPIKITVAVTYLIMIVVNALANILPINGIDTGAVSDAYPNLFAPVGLTFSIWGVIYLLLAGYTLYQFGLFHGDKGKVKTELLRKVGIVFSFSSVVNAAWIFSWHYRMIGLSVILMLVLLLSLIYINQTILKEKLDQKEKLFIRLPFSVYFGWITVATIANITTLLVDIGWNGFGISEEVWTILIILIGLAIGAITMIRNHDIAYGLVIIWAYTGILIKHMSQDGFAGQYSGIITTVIASIVLMGVAIGYVLFAKKKTPSILE</sequence>
<evidence type="ECO:0008006" key="4">
    <source>
        <dbReference type="Google" id="ProtNLM"/>
    </source>
</evidence>
<dbReference type="Gene3D" id="1.20.1260.100">
    <property type="entry name" value="TspO/MBR protein"/>
    <property type="match status" value="1"/>
</dbReference>
<keyword evidence="1" id="KW-0472">Membrane</keyword>
<name>A0AB38A062_9LACT</name>
<proteinExistence type="predicted"/>
<feature type="transmembrane region" description="Helical" evidence="1">
    <location>
        <begin position="243"/>
        <end position="263"/>
    </location>
</feature>
<keyword evidence="1" id="KW-0812">Transmembrane</keyword>
<dbReference type="PANTHER" id="PTHR33802">
    <property type="entry name" value="SI:CH211-161H7.5-RELATED"/>
    <property type="match status" value="1"/>
</dbReference>
<feature type="transmembrane region" description="Helical" evidence="1">
    <location>
        <begin position="118"/>
        <end position="136"/>
    </location>
</feature>
<dbReference type="RefSeq" id="WP_086985648.1">
    <property type="nucleotide sequence ID" value="NZ_FJNA01000001.1"/>
</dbReference>
<comment type="caution">
    <text evidence="2">The sequence shown here is derived from an EMBL/GenBank/DDBJ whole genome shotgun (WGS) entry which is preliminary data.</text>
</comment>
<evidence type="ECO:0000313" key="2">
    <source>
        <dbReference type="EMBL" id="SEA46810.1"/>
    </source>
</evidence>
<accession>A0AB38A062</accession>
<evidence type="ECO:0000256" key="1">
    <source>
        <dbReference type="SAM" id="Phobius"/>
    </source>
</evidence>
<feature type="transmembrane region" description="Helical" evidence="1">
    <location>
        <begin position="157"/>
        <end position="184"/>
    </location>
</feature>
<feature type="transmembrane region" description="Helical" evidence="1">
    <location>
        <begin position="52"/>
        <end position="76"/>
    </location>
</feature>
<dbReference type="InterPro" id="IPR038330">
    <property type="entry name" value="TspO/MBR-related_sf"/>
</dbReference>
<keyword evidence="3" id="KW-1185">Reference proteome</keyword>
<feature type="transmembrane region" description="Helical" evidence="1">
    <location>
        <begin position="12"/>
        <end position="32"/>
    </location>
</feature>